<dbReference type="Pfam" id="PF00005">
    <property type="entry name" value="ABC_tran"/>
    <property type="match status" value="1"/>
</dbReference>
<dbReference type="SUPFAM" id="SSF90123">
    <property type="entry name" value="ABC transporter transmembrane region"/>
    <property type="match status" value="1"/>
</dbReference>
<evidence type="ECO:0000256" key="2">
    <source>
        <dbReference type="ARBA" id="ARBA00022692"/>
    </source>
</evidence>
<dbReference type="SMART" id="SM00382">
    <property type="entry name" value="AAA"/>
    <property type="match status" value="1"/>
</dbReference>
<proteinExistence type="predicted"/>
<evidence type="ECO:0000313" key="11">
    <source>
        <dbReference type="EMBL" id="GAA2030061.1"/>
    </source>
</evidence>
<dbReference type="PANTHER" id="PTHR24221:SF654">
    <property type="entry name" value="ATP-BINDING CASSETTE SUB-FAMILY B MEMBER 6"/>
    <property type="match status" value="1"/>
</dbReference>
<dbReference type="PROSITE" id="PS50893">
    <property type="entry name" value="ABC_TRANSPORTER_2"/>
    <property type="match status" value="1"/>
</dbReference>
<name>A0ABP5FMM2_9ACTN</name>
<evidence type="ECO:0000256" key="8">
    <source>
        <dbReference type="SAM" id="Phobius"/>
    </source>
</evidence>
<feature type="transmembrane region" description="Helical" evidence="8">
    <location>
        <begin position="273"/>
        <end position="294"/>
    </location>
</feature>
<evidence type="ECO:0000259" key="9">
    <source>
        <dbReference type="PROSITE" id="PS50893"/>
    </source>
</evidence>
<comment type="caution">
    <text evidence="11">The sequence shown here is derived from an EMBL/GenBank/DDBJ whole genome shotgun (WGS) entry which is preliminary data.</text>
</comment>
<keyword evidence="2 8" id="KW-0812">Transmembrane</keyword>
<comment type="subcellular location">
    <subcellularLocation>
        <location evidence="1">Cell membrane</location>
        <topology evidence="1">Multi-pass membrane protein</topology>
    </subcellularLocation>
</comment>
<dbReference type="GO" id="GO:0005524">
    <property type="term" value="F:ATP binding"/>
    <property type="evidence" value="ECO:0007669"/>
    <property type="project" value="UniProtKB-KW"/>
</dbReference>
<feature type="region of interest" description="Disordered" evidence="7">
    <location>
        <begin position="1"/>
        <end position="30"/>
    </location>
</feature>
<evidence type="ECO:0000256" key="7">
    <source>
        <dbReference type="SAM" id="MobiDB-lite"/>
    </source>
</evidence>
<evidence type="ECO:0000259" key="10">
    <source>
        <dbReference type="PROSITE" id="PS50929"/>
    </source>
</evidence>
<dbReference type="PROSITE" id="PS50929">
    <property type="entry name" value="ABC_TM1F"/>
    <property type="match status" value="1"/>
</dbReference>
<dbReference type="InterPro" id="IPR027417">
    <property type="entry name" value="P-loop_NTPase"/>
</dbReference>
<dbReference type="Gene3D" id="3.40.50.300">
    <property type="entry name" value="P-loop containing nucleotide triphosphate hydrolases"/>
    <property type="match status" value="1"/>
</dbReference>
<dbReference type="SUPFAM" id="SSF52540">
    <property type="entry name" value="P-loop containing nucleoside triphosphate hydrolases"/>
    <property type="match status" value="1"/>
</dbReference>
<dbReference type="Gene3D" id="1.20.1560.10">
    <property type="entry name" value="ABC transporter type 1, transmembrane domain"/>
    <property type="match status" value="1"/>
</dbReference>
<evidence type="ECO:0000256" key="6">
    <source>
        <dbReference type="ARBA" id="ARBA00023136"/>
    </source>
</evidence>
<dbReference type="InterPro" id="IPR003439">
    <property type="entry name" value="ABC_transporter-like_ATP-bd"/>
</dbReference>
<keyword evidence="6 8" id="KW-0472">Membrane</keyword>
<sequence length="601" mass="62769">MTLRVSAVQVRTAPRADSDTSTRPPTGRQGLRLLAESLRHSRRAMLLLSLWSLVSAAPALVSGKVLANAIDRGFLAHDTGAAALWLAVFALVTLVGAVAGRQTFPPLADIVEPLRDRLLRGVVTGTLKRAADPGAPRGAGSAVAVAQITRQVEAVRDSASGQLMIVWQFVLTAAAVILGTTALAPTAVPLIAVPLGLALCLFAMLIPSMIRRQRAAYLAEERLARVSVDTLGSLRDLVSCGALEAGMAGAHQAVLAQAATARSLARVAALRRLVVALGAHVPIVLILLAIPALTRRGMTAGGVVAVLTYLTGVLEPALRLLVQGVGGSLLRLEIAAERLAEASCPPPDRTAAQSTAVPAGFPVELRDVTFAYGAGAEPILRDLSLTIAPGEHLAVVGPSGIGKSTLADILAGMTVPDHGTVAYGEVPLPRVARADLYRARVLLPQDAYVFTGTLRENLGCLADSPARITDRRLLEALTGLGADGLLSRLGSLDAQLDPAQLSTGEKQQIALARAYVSSAWTVILDEATSHLDAAAEARAEEAFHRRPGTVITIAHRISSARRADRILLLDGTHPLIGTHAQLLVASPLYADLVGQWDPSSV</sequence>
<dbReference type="InterPro" id="IPR036640">
    <property type="entry name" value="ABC1_TM_sf"/>
</dbReference>
<protein>
    <submittedName>
        <fullName evidence="11">ABC transporter ATP-binding protein</fullName>
    </submittedName>
</protein>
<evidence type="ECO:0000256" key="3">
    <source>
        <dbReference type="ARBA" id="ARBA00022741"/>
    </source>
</evidence>
<dbReference type="EMBL" id="BAAAQN010000016">
    <property type="protein sequence ID" value="GAA2030061.1"/>
    <property type="molecule type" value="Genomic_DNA"/>
</dbReference>
<feature type="transmembrane region" description="Helical" evidence="8">
    <location>
        <begin position="44"/>
        <end position="61"/>
    </location>
</feature>
<feature type="transmembrane region" description="Helical" evidence="8">
    <location>
        <begin position="81"/>
        <end position="100"/>
    </location>
</feature>
<evidence type="ECO:0000256" key="1">
    <source>
        <dbReference type="ARBA" id="ARBA00004651"/>
    </source>
</evidence>
<dbReference type="RefSeq" id="WP_344666401.1">
    <property type="nucleotide sequence ID" value="NZ_BAAAQN010000016.1"/>
</dbReference>
<reference evidence="12" key="1">
    <citation type="journal article" date="2019" name="Int. J. Syst. Evol. Microbiol.">
        <title>The Global Catalogue of Microorganisms (GCM) 10K type strain sequencing project: providing services to taxonomists for standard genome sequencing and annotation.</title>
        <authorList>
            <consortium name="The Broad Institute Genomics Platform"/>
            <consortium name="The Broad Institute Genome Sequencing Center for Infectious Disease"/>
            <person name="Wu L."/>
            <person name="Ma J."/>
        </authorList>
    </citation>
    <scope>NUCLEOTIDE SEQUENCE [LARGE SCALE GENOMIC DNA]</scope>
    <source>
        <strain evidence="12">JCM 16014</strain>
    </source>
</reference>
<dbReference type="InterPro" id="IPR039421">
    <property type="entry name" value="Type_1_exporter"/>
</dbReference>
<dbReference type="PANTHER" id="PTHR24221">
    <property type="entry name" value="ATP-BINDING CASSETTE SUB-FAMILY B"/>
    <property type="match status" value="1"/>
</dbReference>
<evidence type="ECO:0000313" key="12">
    <source>
        <dbReference type="Proteomes" id="UP001500751"/>
    </source>
</evidence>
<accession>A0ABP5FMM2</accession>
<evidence type="ECO:0000256" key="5">
    <source>
        <dbReference type="ARBA" id="ARBA00022989"/>
    </source>
</evidence>
<evidence type="ECO:0000256" key="4">
    <source>
        <dbReference type="ARBA" id="ARBA00022840"/>
    </source>
</evidence>
<dbReference type="CDD" id="cd03228">
    <property type="entry name" value="ABCC_MRP_Like"/>
    <property type="match status" value="1"/>
</dbReference>
<organism evidence="11 12">
    <name type="scientific">Catenulispora yoronensis</name>
    <dbReference type="NCBI Taxonomy" id="450799"/>
    <lineage>
        <taxon>Bacteria</taxon>
        <taxon>Bacillati</taxon>
        <taxon>Actinomycetota</taxon>
        <taxon>Actinomycetes</taxon>
        <taxon>Catenulisporales</taxon>
        <taxon>Catenulisporaceae</taxon>
        <taxon>Catenulispora</taxon>
    </lineage>
</organism>
<keyword evidence="3" id="KW-0547">Nucleotide-binding</keyword>
<keyword evidence="12" id="KW-1185">Reference proteome</keyword>
<dbReference type="InterPro" id="IPR011527">
    <property type="entry name" value="ABC1_TM_dom"/>
</dbReference>
<gene>
    <name evidence="11" type="ORF">GCM10009839_32110</name>
</gene>
<dbReference type="InterPro" id="IPR003593">
    <property type="entry name" value="AAA+_ATPase"/>
</dbReference>
<feature type="transmembrane region" description="Helical" evidence="8">
    <location>
        <begin position="190"/>
        <end position="210"/>
    </location>
</feature>
<keyword evidence="5 8" id="KW-1133">Transmembrane helix</keyword>
<feature type="transmembrane region" description="Helical" evidence="8">
    <location>
        <begin position="165"/>
        <end position="184"/>
    </location>
</feature>
<keyword evidence="4 11" id="KW-0067">ATP-binding</keyword>
<feature type="domain" description="ABC transmembrane type-1" evidence="10">
    <location>
        <begin position="46"/>
        <end position="320"/>
    </location>
</feature>
<dbReference type="Proteomes" id="UP001500751">
    <property type="component" value="Unassembled WGS sequence"/>
</dbReference>
<feature type="domain" description="ABC transporter" evidence="9">
    <location>
        <begin position="363"/>
        <end position="596"/>
    </location>
</feature>